<comment type="caution">
    <text evidence="2">The sequence shown here is derived from an EMBL/GenBank/DDBJ whole genome shotgun (WGS) entry which is preliminary data.</text>
</comment>
<dbReference type="STRING" id="1908266.BKK55_01055"/>
<sequence>MNLMKKTLVIFTALLGFSTTFSSYSEELKANPKLTDQQRMNMAQNFANKQDWKSVFEIMQPLALEGNVQAQGNLGMLYNLGRGVEKNKEKAYWWFSEAAEMGSIRAINNLAMMYYSGDYVKKDIPQAIKLFETTAKAKDLGAMMMLAEIYLKQKDETKSFEWVKKAADLDNPDAKLRLGIYYEKGIGTSMNKHLAALIYREILISNNIPDEIKQAAEQRLKNLSEHNIPY</sequence>
<dbReference type="PANTHER" id="PTHR11102:SF160">
    <property type="entry name" value="ERAD-ASSOCIATED E3 UBIQUITIN-PROTEIN LIGASE COMPONENT HRD3"/>
    <property type="match status" value="1"/>
</dbReference>
<reference evidence="2 3" key="1">
    <citation type="submission" date="2016-10" db="EMBL/GenBank/DDBJ databases">
        <title>Rodentibacter gen. nov. and new species.</title>
        <authorList>
            <person name="Christensen H."/>
        </authorList>
    </citation>
    <scope>NUCLEOTIDE SEQUENCE [LARGE SCALE GENOMIC DNA]</scope>
    <source>
        <strain evidence="2 3">1996246016</strain>
    </source>
</reference>
<organism evidence="2 3">
    <name type="scientific">Rodentibacter genomosp. 2</name>
    <dbReference type="NCBI Taxonomy" id="1908266"/>
    <lineage>
        <taxon>Bacteria</taxon>
        <taxon>Pseudomonadati</taxon>
        <taxon>Pseudomonadota</taxon>
        <taxon>Gammaproteobacteria</taxon>
        <taxon>Pasteurellales</taxon>
        <taxon>Pasteurellaceae</taxon>
        <taxon>Rodentibacter</taxon>
    </lineage>
</organism>
<keyword evidence="3" id="KW-1185">Reference proteome</keyword>
<dbReference type="Proteomes" id="UP000188541">
    <property type="component" value="Unassembled WGS sequence"/>
</dbReference>
<dbReference type="EMBL" id="MLHO01000004">
    <property type="protein sequence ID" value="OOF59168.1"/>
    <property type="molecule type" value="Genomic_DNA"/>
</dbReference>
<evidence type="ECO:0000256" key="1">
    <source>
        <dbReference type="SAM" id="SignalP"/>
    </source>
</evidence>
<dbReference type="InterPro" id="IPR050767">
    <property type="entry name" value="Sel1_AlgK"/>
</dbReference>
<protein>
    <recommendedName>
        <fullName evidence="4">Sel1 repeat family protein</fullName>
    </recommendedName>
</protein>
<dbReference type="InterPro" id="IPR006597">
    <property type="entry name" value="Sel1-like"/>
</dbReference>
<evidence type="ECO:0000313" key="2">
    <source>
        <dbReference type="EMBL" id="OOF59168.1"/>
    </source>
</evidence>
<feature type="signal peptide" evidence="1">
    <location>
        <begin position="1"/>
        <end position="25"/>
    </location>
</feature>
<dbReference type="Pfam" id="PF08238">
    <property type="entry name" value="Sel1"/>
    <property type="match status" value="4"/>
</dbReference>
<evidence type="ECO:0000313" key="3">
    <source>
        <dbReference type="Proteomes" id="UP000188541"/>
    </source>
</evidence>
<name>A0A1V3JRW2_9PAST</name>
<keyword evidence="1" id="KW-0732">Signal</keyword>
<feature type="chain" id="PRO_5012979807" description="Sel1 repeat family protein" evidence="1">
    <location>
        <begin position="26"/>
        <end position="230"/>
    </location>
</feature>
<accession>A0A1V3JRW2</accession>
<dbReference type="SMART" id="SM00671">
    <property type="entry name" value="SEL1"/>
    <property type="match status" value="4"/>
</dbReference>
<dbReference type="SUPFAM" id="SSF81901">
    <property type="entry name" value="HCP-like"/>
    <property type="match status" value="1"/>
</dbReference>
<gene>
    <name evidence="2" type="ORF">BKK55_01055</name>
</gene>
<evidence type="ECO:0008006" key="4">
    <source>
        <dbReference type="Google" id="ProtNLM"/>
    </source>
</evidence>
<proteinExistence type="predicted"/>
<dbReference type="PANTHER" id="PTHR11102">
    <property type="entry name" value="SEL-1-LIKE PROTEIN"/>
    <property type="match status" value="1"/>
</dbReference>
<dbReference type="AlphaFoldDB" id="A0A1V3JRW2"/>
<dbReference type="Gene3D" id="1.25.40.10">
    <property type="entry name" value="Tetratricopeptide repeat domain"/>
    <property type="match status" value="1"/>
</dbReference>
<dbReference type="InterPro" id="IPR011990">
    <property type="entry name" value="TPR-like_helical_dom_sf"/>
</dbReference>